<accession>A0A921E9M7</accession>
<protein>
    <recommendedName>
        <fullName evidence="3">Cobalamin-independent methionine synthase MetE C-terminal/archaeal domain-containing protein</fullName>
    </recommendedName>
</protein>
<dbReference type="Proteomes" id="UP000711407">
    <property type="component" value="Unassembled WGS sequence"/>
</dbReference>
<gene>
    <name evidence="1" type="ORF">K8V47_06980</name>
</gene>
<dbReference type="AlphaFoldDB" id="A0A921E9M7"/>
<dbReference type="SUPFAM" id="SSF51726">
    <property type="entry name" value="UROD/MetE-like"/>
    <property type="match status" value="1"/>
</dbReference>
<reference evidence="1" key="1">
    <citation type="journal article" date="2021" name="PeerJ">
        <title>Extensive microbial diversity within the chicken gut microbiome revealed by metagenomics and culture.</title>
        <authorList>
            <person name="Gilroy R."/>
            <person name="Ravi A."/>
            <person name="Getino M."/>
            <person name="Pursley I."/>
            <person name="Horton D.L."/>
            <person name="Alikhan N.F."/>
            <person name="Baker D."/>
            <person name="Gharbi K."/>
            <person name="Hall N."/>
            <person name="Watson M."/>
            <person name="Adriaenssens E.M."/>
            <person name="Foster-Nyarko E."/>
            <person name="Jarju S."/>
            <person name="Secka A."/>
            <person name="Antonio M."/>
            <person name="Oren A."/>
            <person name="Chaudhuri R.R."/>
            <person name="La Ragione R."/>
            <person name="Hildebrand F."/>
            <person name="Pallen M.J."/>
        </authorList>
    </citation>
    <scope>NUCLEOTIDE SEQUENCE</scope>
    <source>
        <strain evidence="1">4100</strain>
    </source>
</reference>
<dbReference type="EMBL" id="DYXT01000035">
    <property type="protein sequence ID" value="HJE39482.1"/>
    <property type="molecule type" value="Genomic_DNA"/>
</dbReference>
<proteinExistence type="predicted"/>
<dbReference type="Gene3D" id="3.20.20.210">
    <property type="match status" value="1"/>
</dbReference>
<reference evidence="1" key="2">
    <citation type="submission" date="2021-09" db="EMBL/GenBank/DDBJ databases">
        <authorList>
            <person name="Gilroy R."/>
        </authorList>
    </citation>
    <scope>NUCLEOTIDE SEQUENCE</scope>
    <source>
        <strain evidence="1">4100</strain>
    </source>
</reference>
<dbReference type="PANTHER" id="PTHR43844">
    <property type="entry name" value="METHIONINE SYNTHASE"/>
    <property type="match status" value="1"/>
</dbReference>
<evidence type="ECO:0000313" key="2">
    <source>
        <dbReference type="Proteomes" id="UP000711407"/>
    </source>
</evidence>
<evidence type="ECO:0000313" key="1">
    <source>
        <dbReference type="EMBL" id="HJE39482.1"/>
    </source>
</evidence>
<sequence>MNKTGISYMACGKFMFPQRLVDARRRLQSGDVSSEQLHEVETECLRDLVRRQTEAGLQIVSDGCITRTQWDFDFYFGLDGVERRYIESGHIYQDCDLHHPVPCITGTIGFNDAHPFFSQYMDLASMAPAGVETSVLLPAPAHFLLWLLMQDGTWKSVYSDFNRLLGDISRTYNETILKFYGLGCRHIILEDRSWRMLCHRDGLKRILQAGYDLHQLTSSLRRVNDEALQQLPAGLDIMLYVKRLEVGVSREMASRHCGAISQIVFGHSNVPTVILDMPDGSEDSVMSIISHLPAGKRLVIGVVDGRSPQLENMDEVAAKIRAARQVIGDSLRGITVIGGFKRESSSISTTAFLEDDQWQKISLLRRLADAV</sequence>
<name>A0A921E9M7_9BACT</name>
<dbReference type="PANTHER" id="PTHR43844:SF1">
    <property type="entry name" value="METHIONINE SYNTHASE"/>
    <property type="match status" value="1"/>
</dbReference>
<dbReference type="InterPro" id="IPR038071">
    <property type="entry name" value="UROD/MetE-like_sf"/>
</dbReference>
<organism evidence="1 2">
    <name type="scientific">Candidatus Amulumruptor caecigallinarius</name>
    <dbReference type="NCBI Taxonomy" id="2109911"/>
    <lineage>
        <taxon>Bacteria</taxon>
        <taxon>Pseudomonadati</taxon>
        <taxon>Bacteroidota</taxon>
        <taxon>Bacteroidia</taxon>
        <taxon>Bacteroidales</taxon>
        <taxon>Muribaculaceae</taxon>
        <taxon>Candidatus Amulumruptor</taxon>
    </lineage>
</organism>
<comment type="caution">
    <text evidence="1">The sequence shown here is derived from an EMBL/GenBank/DDBJ whole genome shotgun (WGS) entry which is preliminary data.</text>
</comment>
<evidence type="ECO:0008006" key="3">
    <source>
        <dbReference type="Google" id="ProtNLM"/>
    </source>
</evidence>